<dbReference type="InterPro" id="IPR041893">
    <property type="entry name" value="ArdA_dom3"/>
</dbReference>
<dbReference type="EMBL" id="JAUSUL010000001">
    <property type="protein sequence ID" value="MDQ0314601.1"/>
    <property type="molecule type" value="Genomic_DNA"/>
</dbReference>
<protein>
    <submittedName>
        <fullName evidence="1">Antirestriction protein</fullName>
    </submittedName>
</protein>
<dbReference type="RefSeq" id="WP_306884387.1">
    <property type="nucleotide sequence ID" value="NZ_JAUSUL010000001.1"/>
</dbReference>
<comment type="caution">
    <text evidence="1">The sequence shown here is derived from an EMBL/GenBank/DDBJ whole genome shotgun (WGS) entry which is preliminary data.</text>
</comment>
<name>A0AAE3VMW4_9HYPH</name>
<evidence type="ECO:0000313" key="1">
    <source>
        <dbReference type="EMBL" id="MDQ0314601.1"/>
    </source>
</evidence>
<reference evidence="1" key="1">
    <citation type="submission" date="2023-07" db="EMBL/GenBank/DDBJ databases">
        <title>Genomic Encyclopedia of Type Strains, Phase IV (KMG-IV): sequencing the most valuable type-strain genomes for metagenomic binning, comparative biology and taxonomic classification.</title>
        <authorList>
            <person name="Goeker M."/>
        </authorList>
    </citation>
    <scope>NUCLEOTIDE SEQUENCE</scope>
    <source>
        <strain evidence="1">DSM 21202</strain>
    </source>
</reference>
<dbReference type="InterPro" id="IPR009899">
    <property type="entry name" value="ArdA"/>
</dbReference>
<accession>A0AAE3VMW4</accession>
<dbReference type="Gene3D" id="1.10.10.1190">
    <property type="entry name" value="Antirestriction protein ArdA, domain 3"/>
    <property type="match status" value="1"/>
</dbReference>
<organism evidence="1 2">
    <name type="scientific">Amorphus orientalis</name>
    <dbReference type="NCBI Taxonomy" id="649198"/>
    <lineage>
        <taxon>Bacteria</taxon>
        <taxon>Pseudomonadati</taxon>
        <taxon>Pseudomonadota</taxon>
        <taxon>Alphaproteobacteria</taxon>
        <taxon>Hyphomicrobiales</taxon>
        <taxon>Amorphaceae</taxon>
        <taxon>Amorphus</taxon>
    </lineage>
</organism>
<gene>
    <name evidence="1" type="ORF">J2S73_001038</name>
</gene>
<keyword evidence="2" id="KW-1185">Reference proteome</keyword>
<dbReference type="AlphaFoldDB" id="A0AAE3VMW4"/>
<proteinExistence type="predicted"/>
<sequence>MTLLFAQPYDVSASGFFFETIDQYEERAAKAVNSFGERVEEFEIQFIDGEGIDAAFAKAVGLNQANIGTFLDLVDEWDEDDKRRFIVAVGECGYSFDLEGDAICDLDVDLYEGMSLRELAEEFVDEGLFGEIPENLRFYIDYDAIARDLAMDYVETEIAGTRLVYRCA</sequence>
<dbReference type="Pfam" id="PF07275">
    <property type="entry name" value="ArdA"/>
    <property type="match status" value="1"/>
</dbReference>
<dbReference type="Proteomes" id="UP001229244">
    <property type="component" value="Unassembled WGS sequence"/>
</dbReference>
<evidence type="ECO:0000313" key="2">
    <source>
        <dbReference type="Proteomes" id="UP001229244"/>
    </source>
</evidence>